<evidence type="ECO:0000256" key="4">
    <source>
        <dbReference type="ARBA" id="ARBA00022729"/>
    </source>
</evidence>
<keyword evidence="5" id="KW-0574">Periplasm</keyword>
<dbReference type="PANTHER" id="PTHR30504:SF3">
    <property type="entry name" value="GLUCANS BIOSYNTHESIS PROTEIN D"/>
    <property type="match status" value="1"/>
</dbReference>
<evidence type="ECO:0000256" key="5">
    <source>
        <dbReference type="ARBA" id="ARBA00022764"/>
    </source>
</evidence>
<dbReference type="InterPro" id="IPR014438">
    <property type="entry name" value="Glucan_biosyn_MdoG/MdoD"/>
</dbReference>
<dbReference type="InterPro" id="IPR014718">
    <property type="entry name" value="GH-type_carb-bd"/>
</dbReference>
<comment type="similarity">
    <text evidence="3">Belongs to the OpgD/OpgG family.</text>
</comment>
<dbReference type="PANTHER" id="PTHR30504">
    <property type="entry name" value="GLUCANS BIOSYNTHESIS PROTEIN"/>
    <property type="match status" value="1"/>
</dbReference>
<dbReference type="Gene3D" id="2.60.40.10">
    <property type="entry name" value="Immunoglobulins"/>
    <property type="match status" value="1"/>
</dbReference>
<dbReference type="InterPro" id="IPR014756">
    <property type="entry name" value="Ig_E-set"/>
</dbReference>
<dbReference type="PROSITE" id="PS51318">
    <property type="entry name" value="TAT"/>
    <property type="match status" value="1"/>
</dbReference>
<dbReference type="OrthoDB" id="9777817at2"/>
<comment type="subcellular location">
    <subcellularLocation>
        <location evidence="1">Periplasm</location>
    </subcellularLocation>
</comment>
<dbReference type="Proteomes" id="UP000233491">
    <property type="component" value="Unassembled WGS sequence"/>
</dbReference>
<evidence type="ECO:0000313" key="7">
    <source>
        <dbReference type="EMBL" id="PKR89419.1"/>
    </source>
</evidence>
<dbReference type="GO" id="GO:0003824">
    <property type="term" value="F:catalytic activity"/>
    <property type="evidence" value="ECO:0007669"/>
    <property type="project" value="InterPro"/>
</dbReference>
<dbReference type="PIRSF" id="PIRSF006281">
    <property type="entry name" value="MdoG"/>
    <property type="match status" value="1"/>
</dbReference>
<dbReference type="Gene3D" id="2.70.98.10">
    <property type="match status" value="1"/>
</dbReference>
<keyword evidence="8" id="KW-1185">Reference proteome</keyword>
<dbReference type="GO" id="GO:0030246">
    <property type="term" value="F:carbohydrate binding"/>
    <property type="evidence" value="ECO:0007669"/>
    <property type="project" value="InterPro"/>
</dbReference>
<evidence type="ECO:0000256" key="3">
    <source>
        <dbReference type="ARBA" id="ARBA00009284"/>
    </source>
</evidence>
<dbReference type="InterPro" id="IPR007444">
    <property type="entry name" value="Glucan_biosyn_MdoG_C"/>
</dbReference>
<proteinExistence type="inferred from homology"/>
<reference evidence="7 8" key="1">
    <citation type="submission" date="2017-12" db="EMBL/GenBank/DDBJ databases">
        <title>Anaerobic carbon monoxide metabolism by Pleomorphomonas carboxyditropha sp. nov., a new mesophilic hydrogenogenic carboxidotroph.</title>
        <authorList>
            <person name="Esquivel-Elizondo S."/>
            <person name="Krajmalnik-Brown R."/>
        </authorList>
    </citation>
    <scope>NUCLEOTIDE SEQUENCE [LARGE SCALE GENOMIC DNA]</scope>
    <source>
        <strain evidence="7 8">R5-392</strain>
    </source>
</reference>
<dbReference type="UniPathway" id="UPA00637"/>
<evidence type="ECO:0000256" key="2">
    <source>
        <dbReference type="ARBA" id="ARBA00005001"/>
    </source>
</evidence>
<dbReference type="Pfam" id="PF04349">
    <property type="entry name" value="MdoG"/>
    <property type="match status" value="1"/>
</dbReference>
<dbReference type="InterPro" id="IPR006311">
    <property type="entry name" value="TAT_signal"/>
</dbReference>
<dbReference type="SUPFAM" id="SSF74650">
    <property type="entry name" value="Galactose mutarotase-like"/>
    <property type="match status" value="1"/>
</dbReference>
<dbReference type="SUPFAM" id="SSF81296">
    <property type="entry name" value="E set domains"/>
    <property type="match status" value="1"/>
</dbReference>
<feature type="domain" description="Glucan biosynthesis periplasmic MdoG C-terminal" evidence="6">
    <location>
        <begin position="43"/>
        <end position="514"/>
    </location>
</feature>
<dbReference type="GO" id="GO:0051274">
    <property type="term" value="P:beta-glucan biosynthetic process"/>
    <property type="evidence" value="ECO:0007669"/>
    <property type="project" value="TreeGrafter"/>
</dbReference>
<dbReference type="AlphaFoldDB" id="A0A1I4TCR4"/>
<dbReference type="RefSeq" id="WP_101288730.1">
    <property type="nucleotide sequence ID" value="NZ_FOUQ01000005.1"/>
</dbReference>
<name>A0A1I4TCR4_9HYPH</name>
<evidence type="ECO:0000313" key="8">
    <source>
        <dbReference type="Proteomes" id="UP000233491"/>
    </source>
</evidence>
<evidence type="ECO:0000256" key="1">
    <source>
        <dbReference type="ARBA" id="ARBA00004418"/>
    </source>
</evidence>
<dbReference type="InterPro" id="IPR013783">
    <property type="entry name" value="Ig-like_fold"/>
</dbReference>
<organism evidence="7 8">
    <name type="scientific">Pleomorphomonas diazotrophica</name>
    <dbReference type="NCBI Taxonomy" id="1166257"/>
    <lineage>
        <taxon>Bacteria</taxon>
        <taxon>Pseudomonadati</taxon>
        <taxon>Pseudomonadota</taxon>
        <taxon>Alphaproteobacteria</taxon>
        <taxon>Hyphomicrobiales</taxon>
        <taxon>Pleomorphomonadaceae</taxon>
        <taxon>Pleomorphomonas</taxon>
    </lineage>
</organism>
<dbReference type="GO" id="GO:0030288">
    <property type="term" value="C:outer membrane-bounded periplasmic space"/>
    <property type="evidence" value="ECO:0007669"/>
    <property type="project" value="TreeGrafter"/>
</dbReference>
<keyword evidence="4" id="KW-0732">Signal</keyword>
<dbReference type="EMBL" id="PJNW01000005">
    <property type="protein sequence ID" value="PKR89419.1"/>
    <property type="molecule type" value="Genomic_DNA"/>
</dbReference>
<gene>
    <name evidence="7" type="ORF">CXZ10_08520</name>
</gene>
<protein>
    <submittedName>
        <fullName evidence="7">Glucan biosynthesis protein D</fullName>
    </submittedName>
</protein>
<sequence length="527" mass="58361">MSSELTRRDLLAVLAALGLVPSLSVTEALAVEASTRLGKPKPFSFSKLMSAAKERAAAAYVPEVPRASEGLEAIDYDRHWQIKFKDDHTVQAAGGKAPLRFFHLGRYFKLPVGIYLVDGDKAQEVLYTPDYFDIPEGNPAANLPGDIGFAGFRVMDETGQRDWLAFLGAAYFRSSGALDQYGLSARALAIDVAMPTPEEFPRFTNFYFGASKEGQFAIYADLEGPRVSGAVRWDVSRDKDRTVVMDMAVRFYPREDIARFGVAALTSMFWYDETNRQRAPDWRPEIHDSDGLSIWNGAGERVWRPLNNPVNVMTSTFVDKNVKGFGLCQRDRDFNNYEDDGVFYEKRATVWVEPKGDWGDGAVQLVEIATDDEIHDNIVAYWLPAAPASKGSEIAFDYRLTWGVDEPHPAPVGRVFSTRLGFGGVPGQARPAGVVKYVIDFDGGDLKSYDQSSGVEAVVSASSGSISGVYTLPVVGTTRWRAVFDFKGDGPNPVDMRLYLRAGDKTLTETWLYQHLPTTFTWPAGRA</sequence>
<dbReference type="InterPro" id="IPR011013">
    <property type="entry name" value="Gal_mutarotase_sf_dom"/>
</dbReference>
<comment type="caution">
    <text evidence="7">The sequence shown here is derived from an EMBL/GenBank/DDBJ whole genome shotgun (WGS) entry which is preliminary data.</text>
</comment>
<accession>A0A1I4TCR4</accession>
<evidence type="ECO:0000259" key="6">
    <source>
        <dbReference type="Pfam" id="PF04349"/>
    </source>
</evidence>
<comment type="pathway">
    <text evidence="2">Glycan metabolism; osmoregulated periplasmic glucan (OPG) biosynthesis.</text>
</comment>